<accession>A0ABP8F250</accession>
<comment type="caution">
    <text evidence="3">The sequence shown here is derived from an EMBL/GenBank/DDBJ whole genome shotgun (WGS) entry which is preliminary data.</text>
</comment>
<evidence type="ECO:0000313" key="4">
    <source>
        <dbReference type="Proteomes" id="UP001501417"/>
    </source>
</evidence>
<dbReference type="Pfam" id="PF14267">
    <property type="entry name" value="DUF4357"/>
    <property type="match status" value="1"/>
</dbReference>
<gene>
    <name evidence="3" type="ORF">GCM10023161_40820</name>
</gene>
<evidence type="ECO:0000313" key="3">
    <source>
        <dbReference type="EMBL" id="GAA4292972.1"/>
    </source>
</evidence>
<feature type="region of interest" description="Disordered" evidence="1">
    <location>
        <begin position="331"/>
        <end position="352"/>
    </location>
</feature>
<dbReference type="EMBL" id="BAABGF010000043">
    <property type="protein sequence ID" value="GAA4292972.1"/>
    <property type="molecule type" value="Genomic_DNA"/>
</dbReference>
<name>A0ABP8F250_9MYCO</name>
<keyword evidence="4" id="KW-1185">Reference proteome</keyword>
<sequence length="352" mass="38145">MFRSVGQACGPTGKVRLTLTDKIRLAWEETSAVARPQTIQIYLPSGNPAGIRIASLTTRTVRLFDVPRSLLSEFLREPESKQVGLYFLFGAAETDERPQAYVGQSGNVGFRLQQHATSKDFWNKAMVAVSLTNEWTSTHVAFLEWLSVSRATLVGRYELLNGNQASNPYTPKPLEADCIEFLDTVGVLMATLGAPILEEVQRSSGYPASGGKPKKGQDQDLLYFREAGCNATGYQTSEGLYVLAGSTGREDLRPSAPAWVERLRDALREQGIWEIRDGRLVLLKDHLFSSPSAAGGFVVGGTNNGRTSWKNSAGQDLNAIEARELSAASGLSVQATGEAEATAHTVPANPPQ</sequence>
<reference evidence="4" key="1">
    <citation type="journal article" date="2019" name="Int. J. Syst. Evol. Microbiol.">
        <title>The Global Catalogue of Microorganisms (GCM) 10K type strain sequencing project: providing services to taxonomists for standard genome sequencing and annotation.</title>
        <authorList>
            <consortium name="The Broad Institute Genomics Platform"/>
            <consortium name="The Broad Institute Genome Sequencing Center for Infectious Disease"/>
            <person name="Wu L."/>
            <person name="Ma J."/>
        </authorList>
    </citation>
    <scope>NUCLEOTIDE SEQUENCE [LARGE SCALE GENOMIC DNA]</scope>
    <source>
        <strain evidence="4">JCM 17782</strain>
    </source>
</reference>
<dbReference type="CDD" id="cd10447">
    <property type="entry name" value="GIY-YIG_unchar_2"/>
    <property type="match status" value="1"/>
</dbReference>
<evidence type="ECO:0000256" key="1">
    <source>
        <dbReference type="SAM" id="MobiDB-lite"/>
    </source>
</evidence>
<evidence type="ECO:0000259" key="2">
    <source>
        <dbReference type="Pfam" id="PF14267"/>
    </source>
</evidence>
<dbReference type="Proteomes" id="UP001501417">
    <property type="component" value="Unassembled WGS sequence"/>
</dbReference>
<proteinExistence type="predicted"/>
<feature type="domain" description="DUF4357" evidence="2">
    <location>
        <begin position="264"/>
        <end position="317"/>
    </location>
</feature>
<protein>
    <submittedName>
        <fullName evidence="3">GIY-YIG nuclease family protein</fullName>
    </submittedName>
</protein>
<organism evidence="3 4">
    <name type="scientific">Mycobacterium paraffinicum</name>
    <dbReference type="NCBI Taxonomy" id="53378"/>
    <lineage>
        <taxon>Bacteria</taxon>
        <taxon>Bacillati</taxon>
        <taxon>Actinomycetota</taxon>
        <taxon>Actinomycetes</taxon>
        <taxon>Mycobacteriales</taxon>
        <taxon>Mycobacteriaceae</taxon>
        <taxon>Mycobacterium</taxon>
    </lineage>
</organism>
<dbReference type="InterPro" id="IPR025579">
    <property type="entry name" value="DUF4357"/>
</dbReference>